<feature type="transmembrane region" description="Helical" evidence="7">
    <location>
        <begin position="43"/>
        <end position="60"/>
    </location>
</feature>
<dbReference type="GO" id="GO:0016020">
    <property type="term" value="C:membrane"/>
    <property type="evidence" value="ECO:0007669"/>
    <property type="project" value="UniProtKB-SubCell"/>
</dbReference>
<evidence type="ECO:0000313" key="8">
    <source>
        <dbReference type="EMBL" id="EUC58232.1"/>
    </source>
</evidence>
<feature type="transmembrane region" description="Helical" evidence="7">
    <location>
        <begin position="174"/>
        <end position="199"/>
    </location>
</feature>
<dbReference type="AlphaFoldDB" id="A0A0A1UHL1"/>
<keyword evidence="3 7" id="KW-0812">Transmembrane</keyword>
<dbReference type="InterPro" id="IPR011701">
    <property type="entry name" value="MFS"/>
</dbReference>
<feature type="transmembrane region" description="Helical" evidence="7">
    <location>
        <begin position="274"/>
        <end position="294"/>
    </location>
</feature>
<evidence type="ECO:0000256" key="7">
    <source>
        <dbReference type="SAM" id="Phobius"/>
    </source>
</evidence>
<reference evidence="9" key="1">
    <citation type="journal article" date="2014" name="Genome Announc.">
        <title>Draft genome sequence of the plant-pathogenic soil fungus Rhizoctonia solani anastomosis group 3 strain Rhs1AP.</title>
        <authorList>
            <person name="Cubeta M.A."/>
            <person name="Thomas E."/>
            <person name="Dean R.A."/>
            <person name="Jabaji S."/>
            <person name="Neate S.M."/>
            <person name="Tavantzis S."/>
            <person name="Toda T."/>
            <person name="Vilgalys R."/>
            <person name="Bharathan N."/>
            <person name="Fedorova-Abrams N."/>
            <person name="Pakala S.B."/>
            <person name="Pakala S.M."/>
            <person name="Zafar N."/>
            <person name="Joardar V."/>
            <person name="Losada L."/>
            <person name="Nierman W.C."/>
        </authorList>
    </citation>
    <scope>NUCLEOTIDE SEQUENCE [LARGE SCALE GENOMIC DNA]</scope>
    <source>
        <strain evidence="9">AG-3</strain>
    </source>
</reference>
<evidence type="ECO:0000256" key="6">
    <source>
        <dbReference type="SAM" id="MobiDB-lite"/>
    </source>
</evidence>
<proteinExistence type="predicted"/>
<feature type="transmembrane region" description="Helical" evidence="7">
    <location>
        <begin position="332"/>
        <end position="354"/>
    </location>
</feature>
<dbReference type="SUPFAM" id="SSF103473">
    <property type="entry name" value="MFS general substrate transporter"/>
    <property type="match status" value="1"/>
</dbReference>
<keyword evidence="2" id="KW-0813">Transport</keyword>
<dbReference type="Gene3D" id="1.20.1250.20">
    <property type="entry name" value="MFS general substrate transporter like domains"/>
    <property type="match status" value="2"/>
</dbReference>
<evidence type="ECO:0000313" key="9">
    <source>
        <dbReference type="Proteomes" id="UP000030108"/>
    </source>
</evidence>
<dbReference type="InterPro" id="IPR036259">
    <property type="entry name" value="MFS_trans_sf"/>
</dbReference>
<dbReference type="OrthoDB" id="9971669at2759"/>
<feature type="transmembrane region" description="Helical" evidence="7">
    <location>
        <begin position="106"/>
        <end position="128"/>
    </location>
</feature>
<feature type="compositionally biased region" description="Basic and acidic residues" evidence="6">
    <location>
        <begin position="1"/>
        <end position="16"/>
    </location>
</feature>
<comment type="caution">
    <text evidence="8">The sequence shown here is derived from an EMBL/GenBank/DDBJ whole genome shotgun (WGS) entry which is preliminary data.</text>
</comment>
<organism evidence="8 9">
    <name type="scientific">Rhizoctonia solani AG-3 Rhs1AP</name>
    <dbReference type="NCBI Taxonomy" id="1086054"/>
    <lineage>
        <taxon>Eukaryota</taxon>
        <taxon>Fungi</taxon>
        <taxon>Dikarya</taxon>
        <taxon>Basidiomycota</taxon>
        <taxon>Agaricomycotina</taxon>
        <taxon>Agaricomycetes</taxon>
        <taxon>Cantharellales</taxon>
        <taxon>Ceratobasidiaceae</taxon>
        <taxon>Rhizoctonia</taxon>
    </lineage>
</organism>
<feature type="region of interest" description="Disordered" evidence="6">
    <location>
        <begin position="1"/>
        <end position="30"/>
    </location>
</feature>
<dbReference type="PANTHER" id="PTHR43791:SF53">
    <property type="entry name" value="MAJOR FACILITATOR SUPERFAMILY (MFS) PROFILE DOMAIN-CONTAINING PROTEIN"/>
    <property type="match status" value="1"/>
</dbReference>
<dbReference type="PANTHER" id="PTHR43791">
    <property type="entry name" value="PERMEASE-RELATED"/>
    <property type="match status" value="1"/>
</dbReference>
<gene>
    <name evidence="8" type="ORF">RSOL_240120</name>
</gene>
<dbReference type="EMBL" id="JATN01000321">
    <property type="protein sequence ID" value="EUC58232.1"/>
    <property type="molecule type" value="Genomic_DNA"/>
</dbReference>
<sequence length="423" mass="46493">MESFKKEQTRTTEDQSLHSPSSESHLKPAPWSKEEENRLVSKLDWHILPVVTILYLANYIEVAGLEKDLNLVGYQYNIGLSLFYITYALSEVCFSTAFIKNFAGFVVVRTLLGICEGGMMPGIAFYLSTYYKRDELVFRIGIFCSASTLSGAFGGLLASGLLKIPKLKGVPNGAWRNIFLIEGAITIALGLAGFCFLPRSAEKSRFLKDREKMIAVQRLVQDEDNGNTAGSQAVQDDSWWRAFKDINTWICGVVASVFAIAVAYGSFRSGRRGIWLLLLAPLVIAGLAILLGTANTQANYAAIFLIAMGAFPQGPMLLSWATNNSAPNTVRAVSSALVVAIGTIGPIITSWIYLPGDSPRYHIANSVQLAGQATFFILVAVLVIHNTLENRRRARGERDYRLNASKEEVARLGSLHPNFRLIV</sequence>
<feature type="transmembrane region" description="Helical" evidence="7">
    <location>
        <begin position="300"/>
        <end position="320"/>
    </location>
</feature>
<protein>
    <submittedName>
        <fullName evidence="8">MFS general substrate transporter, putative</fullName>
    </submittedName>
</protein>
<feature type="transmembrane region" description="Helical" evidence="7">
    <location>
        <begin position="80"/>
        <end position="99"/>
    </location>
</feature>
<evidence type="ECO:0000256" key="4">
    <source>
        <dbReference type="ARBA" id="ARBA00022989"/>
    </source>
</evidence>
<dbReference type="GO" id="GO:0022857">
    <property type="term" value="F:transmembrane transporter activity"/>
    <property type="evidence" value="ECO:0007669"/>
    <property type="project" value="InterPro"/>
</dbReference>
<feature type="non-terminal residue" evidence="8">
    <location>
        <position position="423"/>
    </location>
</feature>
<keyword evidence="4 7" id="KW-1133">Transmembrane helix</keyword>
<evidence type="ECO:0000256" key="3">
    <source>
        <dbReference type="ARBA" id="ARBA00022692"/>
    </source>
</evidence>
<feature type="transmembrane region" description="Helical" evidence="7">
    <location>
        <begin position="366"/>
        <end position="388"/>
    </location>
</feature>
<feature type="transmembrane region" description="Helical" evidence="7">
    <location>
        <begin position="246"/>
        <end position="267"/>
    </location>
</feature>
<evidence type="ECO:0000256" key="5">
    <source>
        <dbReference type="ARBA" id="ARBA00023136"/>
    </source>
</evidence>
<accession>A0A0A1UHL1</accession>
<dbReference type="Proteomes" id="UP000030108">
    <property type="component" value="Unassembled WGS sequence"/>
</dbReference>
<keyword evidence="5 7" id="KW-0472">Membrane</keyword>
<feature type="transmembrane region" description="Helical" evidence="7">
    <location>
        <begin position="140"/>
        <end position="162"/>
    </location>
</feature>
<evidence type="ECO:0000256" key="1">
    <source>
        <dbReference type="ARBA" id="ARBA00004141"/>
    </source>
</evidence>
<comment type="subcellular location">
    <subcellularLocation>
        <location evidence="1">Membrane</location>
        <topology evidence="1">Multi-pass membrane protein</topology>
    </subcellularLocation>
</comment>
<evidence type="ECO:0000256" key="2">
    <source>
        <dbReference type="ARBA" id="ARBA00022448"/>
    </source>
</evidence>
<name>A0A0A1UHL1_9AGAM</name>
<dbReference type="Pfam" id="PF07690">
    <property type="entry name" value="MFS_1"/>
    <property type="match status" value="1"/>
</dbReference>